<proteinExistence type="predicted"/>
<dbReference type="EMBL" id="CP014782">
    <property type="protein sequence ID" value="AQS39711.1"/>
    <property type="molecule type" value="Genomic_DNA"/>
</dbReference>
<dbReference type="AlphaFoldDB" id="A0A1S6HW31"/>
<keyword evidence="2" id="KW-1185">Reference proteome</keyword>
<evidence type="ECO:0008006" key="3">
    <source>
        <dbReference type="Google" id="ProtNLM"/>
    </source>
</evidence>
<dbReference type="OrthoDB" id="6265867at2"/>
<gene>
    <name evidence="1" type="ORF">Sps_04626</name>
</gene>
<dbReference type="STRING" id="225848.Sps_04626"/>
<dbReference type="Pfam" id="PF11456">
    <property type="entry name" value="DUF3019"/>
    <property type="match status" value="1"/>
</dbReference>
<dbReference type="InterPro" id="IPR021559">
    <property type="entry name" value="DUF3019"/>
</dbReference>
<evidence type="ECO:0000313" key="1">
    <source>
        <dbReference type="EMBL" id="AQS39711.1"/>
    </source>
</evidence>
<dbReference type="KEGG" id="spsw:Sps_04626"/>
<protein>
    <recommendedName>
        <fullName evidence="3">DUF3019 domain-containing protein</fullName>
    </recommendedName>
</protein>
<sequence>MRVLNQVLVSLFRLLPFGILILSLLSGFAVAEEEDEDQGSILKLSPEFCITSEDENVCKLTLVLEWENEFFRPICILSDYKEMAKWCAESADTHSLTLNISATDDIQFVMIDKETHQTLAGVKLKVTPAAEPKVRRRYRNPWSLF</sequence>
<organism evidence="1 2">
    <name type="scientific">Shewanella psychrophila</name>
    <dbReference type="NCBI Taxonomy" id="225848"/>
    <lineage>
        <taxon>Bacteria</taxon>
        <taxon>Pseudomonadati</taxon>
        <taxon>Pseudomonadota</taxon>
        <taxon>Gammaproteobacteria</taxon>
        <taxon>Alteromonadales</taxon>
        <taxon>Shewanellaceae</taxon>
        <taxon>Shewanella</taxon>
    </lineage>
</organism>
<reference evidence="1 2" key="1">
    <citation type="submission" date="2016-03" db="EMBL/GenBank/DDBJ databases">
        <title>Complete genome sequence of Shewanella psychrophila WP2, a deep sea bacterium isolated from west Pacific sediment.</title>
        <authorList>
            <person name="Xu G."/>
            <person name="Jian H."/>
        </authorList>
    </citation>
    <scope>NUCLEOTIDE SEQUENCE [LARGE SCALE GENOMIC DNA]</scope>
    <source>
        <strain evidence="1 2">WP2</strain>
    </source>
</reference>
<name>A0A1S6HW31_9GAMM</name>
<dbReference type="RefSeq" id="WP_077754569.1">
    <property type="nucleotide sequence ID" value="NZ_CP014782.1"/>
</dbReference>
<accession>A0A1S6HW31</accession>
<evidence type="ECO:0000313" key="2">
    <source>
        <dbReference type="Proteomes" id="UP000189545"/>
    </source>
</evidence>
<dbReference type="Proteomes" id="UP000189545">
    <property type="component" value="Chromosome"/>
</dbReference>